<feature type="transmembrane region" description="Helical" evidence="9">
    <location>
        <begin position="724"/>
        <end position="741"/>
    </location>
</feature>
<dbReference type="InterPro" id="IPR036412">
    <property type="entry name" value="HAD-like_sf"/>
</dbReference>
<dbReference type="SUPFAM" id="SSF81653">
    <property type="entry name" value="Calcium ATPase, transduction domain A"/>
    <property type="match status" value="1"/>
</dbReference>
<dbReference type="InterPro" id="IPR059000">
    <property type="entry name" value="ATPase_P-type_domA"/>
</dbReference>
<dbReference type="GeneID" id="100203792"/>
<evidence type="ECO:0000313" key="12">
    <source>
        <dbReference type="RefSeq" id="XP_065663147.1"/>
    </source>
</evidence>
<protein>
    <recommendedName>
        <fullName evidence="3">P-type Cu(+) transporter</fullName>
        <ecNumber evidence="3">7.2.2.8</ecNumber>
    </recommendedName>
</protein>
<dbReference type="InterPro" id="IPR008250">
    <property type="entry name" value="ATPase_P-typ_transduc_dom_A_sf"/>
</dbReference>
<dbReference type="Gene3D" id="2.70.150.10">
    <property type="entry name" value="Calcium-transporting ATPase, cytoplasmic transduction domain A"/>
    <property type="match status" value="1"/>
</dbReference>
<dbReference type="InterPro" id="IPR001757">
    <property type="entry name" value="P_typ_ATPase"/>
</dbReference>
<organism evidence="11 12">
    <name type="scientific">Hydra vulgaris</name>
    <name type="common">Hydra</name>
    <name type="synonym">Hydra attenuata</name>
    <dbReference type="NCBI Taxonomy" id="6087"/>
    <lineage>
        <taxon>Eukaryota</taxon>
        <taxon>Metazoa</taxon>
        <taxon>Cnidaria</taxon>
        <taxon>Hydrozoa</taxon>
        <taxon>Hydroidolina</taxon>
        <taxon>Anthoathecata</taxon>
        <taxon>Aplanulata</taxon>
        <taxon>Hydridae</taxon>
        <taxon>Hydra</taxon>
    </lineage>
</organism>
<dbReference type="Pfam" id="PF00122">
    <property type="entry name" value="E1-E2_ATPase"/>
    <property type="match status" value="1"/>
</dbReference>
<keyword evidence="9" id="KW-0479">Metal-binding</keyword>
<name>A0ABM4CMW4_HYDVU</name>
<dbReference type="SUPFAM" id="SSF81665">
    <property type="entry name" value="Calcium ATPase, transmembrane domain M"/>
    <property type="match status" value="1"/>
</dbReference>
<accession>A0ABM4CMW4</accession>
<keyword evidence="4 9" id="KW-0812">Transmembrane</keyword>
<sequence>MSVLNEETPLILSNIKSYNGDNEFCNVQTIKLRIQNICCGKEAVVIKEKLINLNGIESVNVNIVSRLAYVTHNASVIQSSAILKILNDLQLGASLLESGTLDHQENKFFKSTFLFQWFNLIIMTSLFIAVVVTSFKKPLYTKWISIPLLTIGGLPMLHMLFLNLRRKVFANINLLMLIAIVGAVVLYEWLDACIIVYVFIIAELIERICKYKVEKSIAALMVKRPNVAVLAENNKTVPIEQVQIGSLIIVCAGEQIPLDGEVVSGKAAVDESTITGESVPVKKVVSSKVFSGTILQTGFLKIKTVCDYHSSTLFQISQLTELALAKESHTVKLMNKFAQYYIPIILFGSFLCFMIPYIIHKVKPSIINNISIHLWGVRALTILVAGCPCSLVMATPLAIVSGITTAAKNGFLIKGGEYLELLARTKTIAFDKTATLTEGRFQVINEVFFNSTNGDDVIKVAAALELKSSHPLAAPIVSRYLGCLTDILLKEGSQFGLPEVSDFEVENGMGLQGKIEGVNVAIGNIELMKKLNILVHQKSQEYLKDWSNQGFTVVFIAIDGTLKGIYGMADKLRVSAPLVVEQLQMMEIEVTMLTGDNEGSAMMVMRNIGLKSCRFSMTPTNKFEWIEQKKNECHKVGFTVAMIGDGINDSPALAAADVGIAIGSSAAALTFQSAGILQMSDNLLKIVELLQLAKYCRIIVFQNIIGAVLIKLVFVLIALSGHSMLWFAVLSDAFGLLYVMLNGMRPLYWKPKVGNADVTQKDA</sequence>
<feature type="transmembrane region" description="Helical" evidence="9">
    <location>
        <begin position="380"/>
        <end position="403"/>
    </location>
</feature>
<evidence type="ECO:0000256" key="5">
    <source>
        <dbReference type="ARBA" id="ARBA00022741"/>
    </source>
</evidence>
<evidence type="ECO:0000256" key="8">
    <source>
        <dbReference type="ARBA" id="ARBA00023136"/>
    </source>
</evidence>
<dbReference type="Pfam" id="PF00702">
    <property type="entry name" value="Hydrolase"/>
    <property type="match status" value="1"/>
</dbReference>
<evidence type="ECO:0000256" key="2">
    <source>
        <dbReference type="ARBA" id="ARBA00006024"/>
    </source>
</evidence>
<keyword evidence="7 9" id="KW-1133">Transmembrane helix</keyword>
<dbReference type="Gene3D" id="3.40.1110.10">
    <property type="entry name" value="Calcium-transporting ATPase, cytoplasmic domain N"/>
    <property type="match status" value="1"/>
</dbReference>
<feature type="transmembrane region" description="Helical" evidence="9">
    <location>
        <begin position="340"/>
        <end position="359"/>
    </location>
</feature>
<dbReference type="InterPro" id="IPR036163">
    <property type="entry name" value="HMA_dom_sf"/>
</dbReference>
<dbReference type="Gene3D" id="3.30.70.100">
    <property type="match status" value="1"/>
</dbReference>
<dbReference type="InterPro" id="IPR006121">
    <property type="entry name" value="HMA_dom"/>
</dbReference>
<dbReference type="NCBIfam" id="TIGR01525">
    <property type="entry name" value="ATPase-IB_hvy"/>
    <property type="match status" value="1"/>
</dbReference>
<evidence type="ECO:0000256" key="4">
    <source>
        <dbReference type="ARBA" id="ARBA00022692"/>
    </source>
</evidence>
<dbReference type="InterPro" id="IPR023214">
    <property type="entry name" value="HAD_sf"/>
</dbReference>
<dbReference type="SUPFAM" id="SSF55008">
    <property type="entry name" value="HMA, heavy metal-associated domain"/>
    <property type="match status" value="1"/>
</dbReference>
<comment type="similarity">
    <text evidence="2 9">Belongs to the cation transport ATPase (P-type) (TC 3.A.3) family. Type IB subfamily.</text>
</comment>
<feature type="transmembrane region" description="Helical" evidence="9">
    <location>
        <begin position="698"/>
        <end position="718"/>
    </location>
</feature>
<evidence type="ECO:0000256" key="7">
    <source>
        <dbReference type="ARBA" id="ARBA00022989"/>
    </source>
</evidence>
<feature type="transmembrane region" description="Helical" evidence="9">
    <location>
        <begin position="144"/>
        <end position="162"/>
    </location>
</feature>
<dbReference type="SUPFAM" id="SSF81660">
    <property type="entry name" value="Metal cation-transporting ATPase, ATP-binding domain N"/>
    <property type="match status" value="1"/>
</dbReference>
<dbReference type="PANTHER" id="PTHR48085:SF5">
    <property type="entry name" value="CADMIUM_ZINC-TRANSPORTING ATPASE HMA4-RELATED"/>
    <property type="match status" value="1"/>
</dbReference>
<dbReference type="NCBIfam" id="TIGR01494">
    <property type="entry name" value="ATPase_P-type"/>
    <property type="match status" value="2"/>
</dbReference>
<comment type="subcellular location">
    <subcellularLocation>
        <location evidence="1">Golgi apparatus</location>
        <location evidence="1">trans-Golgi network membrane</location>
        <topology evidence="1">Multi-pass membrane protein</topology>
    </subcellularLocation>
    <subcellularLocation>
        <location evidence="9">Membrane</location>
    </subcellularLocation>
</comment>
<evidence type="ECO:0000256" key="3">
    <source>
        <dbReference type="ARBA" id="ARBA00012517"/>
    </source>
</evidence>
<dbReference type="RefSeq" id="XP_065663147.1">
    <property type="nucleotide sequence ID" value="XM_065807075.1"/>
</dbReference>
<keyword evidence="5 9" id="KW-0547">Nucleotide-binding</keyword>
<evidence type="ECO:0000256" key="9">
    <source>
        <dbReference type="RuleBase" id="RU362081"/>
    </source>
</evidence>
<keyword evidence="11" id="KW-1185">Reference proteome</keyword>
<feature type="transmembrane region" description="Helical" evidence="9">
    <location>
        <begin position="113"/>
        <end position="132"/>
    </location>
</feature>
<gene>
    <name evidence="12" type="primary">LOC100203792</name>
</gene>
<evidence type="ECO:0000259" key="10">
    <source>
        <dbReference type="PROSITE" id="PS50846"/>
    </source>
</evidence>
<keyword evidence="8 9" id="KW-0472">Membrane</keyword>
<dbReference type="InterPro" id="IPR023298">
    <property type="entry name" value="ATPase_P-typ_TM_dom_sf"/>
</dbReference>
<dbReference type="PANTHER" id="PTHR48085">
    <property type="entry name" value="CADMIUM/ZINC-TRANSPORTING ATPASE HMA2-RELATED"/>
    <property type="match status" value="1"/>
</dbReference>
<feature type="domain" description="HMA" evidence="10">
    <location>
        <begin position="28"/>
        <end position="94"/>
    </location>
</feature>
<dbReference type="InterPro" id="IPR051014">
    <property type="entry name" value="Cation_Transport_ATPase_IB"/>
</dbReference>
<evidence type="ECO:0000256" key="6">
    <source>
        <dbReference type="ARBA" id="ARBA00022840"/>
    </source>
</evidence>
<dbReference type="PRINTS" id="PR00119">
    <property type="entry name" value="CATATPASE"/>
</dbReference>
<dbReference type="Proteomes" id="UP001652625">
    <property type="component" value="Chromosome 10"/>
</dbReference>
<dbReference type="InterPro" id="IPR027256">
    <property type="entry name" value="P-typ_ATPase_IB"/>
</dbReference>
<dbReference type="PROSITE" id="PS50846">
    <property type="entry name" value="HMA_2"/>
    <property type="match status" value="1"/>
</dbReference>
<dbReference type="Gene3D" id="3.40.50.1000">
    <property type="entry name" value="HAD superfamily/HAD-like"/>
    <property type="match status" value="1"/>
</dbReference>
<dbReference type="SUPFAM" id="SSF56784">
    <property type="entry name" value="HAD-like"/>
    <property type="match status" value="1"/>
</dbReference>
<feature type="transmembrane region" description="Helical" evidence="9">
    <location>
        <begin position="174"/>
        <end position="200"/>
    </location>
</feature>
<dbReference type="InterPro" id="IPR023299">
    <property type="entry name" value="ATPase_P-typ_cyto_dom_N"/>
</dbReference>
<evidence type="ECO:0000313" key="11">
    <source>
        <dbReference type="Proteomes" id="UP001652625"/>
    </source>
</evidence>
<evidence type="ECO:0000256" key="1">
    <source>
        <dbReference type="ARBA" id="ARBA00004166"/>
    </source>
</evidence>
<keyword evidence="6 9" id="KW-0067">ATP-binding</keyword>
<dbReference type="EC" id="7.2.2.8" evidence="3"/>
<proteinExistence type="inferred from homology"/>
<reference evidence="12" key="1">
    <citation type="submission" date="2025-08" db="UniProtKB">
        <authorList>
            <consortium name="RefSeq"/>
        </authorList>
    </citation>
    <scope>IDENTIFICATION</scope>
</reference>